<accession>G0JT97</accession>
<gene>
    <name evidence="1" type="ORF">Acife_0433</name>
</gene>
<reference evidence="1 2" key="1">
    <citation type="journal article" date="2011" name="J. Bacteriol.">
        <title>Draft genome of the psychrotolerant acidophile Acidithiobacillus ferrivorans SS3.</title>
        <authorList>
            <person name="Liljeqvist M."/>
            <person name="Valdes J."/>
            <person name="Holmes D.S."/>
            <person name="Dopson M."/>
        </authorList>
    </citation>
    <scope>NUCLEOTIDE SEQUENCE [LARGE SCALE GENOMIC DNA]</scope>
    <source>
        <strain evidence="1 2">SS3</strain>
    </source>
</reference>
<protein>
    <submittedName>
        <fullName evidence="1">Uncharacterized protein</fullName>
    </submittedName>
</protein>
<name>G0JT97_9PROT</name>
<dbReference type="KEGG" id="afi:Acife_0433"/>
<dbReference type="HOGENOM" id="CLU_1902127_0_0_6"/>
<dbReference type="AlphaFoldDB" id="G0JT97"/>
<proteinExistence type="predicted"/>
<dbReference type="EMBL" id="CP002985">
    <property type="protein sequence ID" value="AEM46651.1"/>
    <property type="molecule type" value="Genomic_DNA"/>
</dbReference>
<dbReference type="Proteomes" id="UP000009220">
    <property type="component" value="Chromosome"/>
</dbReference>
<organism evidence="1 2">
    <name type="scientific">Acidithiobacillus ferrivorans SS3</name>
    <dbReference type="NCBI Taxonomy" id="743299"/>
    <lineage>
        <taxon>Bacteria</taxon>
        <taxon>Pseudomonadati</taxon>
        <taxon>Pseudomonadota</taxon>
        <taxon>Acidithiobacillia</taxon>
        <taxon>Acidithiobacillales</taxon>
        <taxon>Acidithiobacillaceae</taxon>
        <taxon>Acidithiobacillus</taxon>
    </lineage>
</organism>
<sequence>MLEYVIDKLIALLGPIATLSKEKRELKDSALRGISIALQETKLYYRDLGRGKPRDMDREAQLAKYWAVAAIPLRHIDEELAMICEYKGEFWTDPDHWPDDEIERVGIKLDDVSSAYRKLAMPKAFSARRPADA</sequence>
<evidence type="ECO:0000313" key="1">
    <source>
        <dbReference type="EMBL" id="AEM46651.1"/>
    </source>
</evidence>
<dbReference type="RefSeq" id="WP_014027922.1">
    <property type="nucleotide sequence ID" value="NC_015942.1"/>
</dbReference>
<evidence type="ECO:0000313" key="2">
    <source>
        <dbReference type="Proteomes" id="UP000009220"/>
    </source>
</evidence>